<comment type="similarity">
    <text evidence="3">Belongs to the complex I subunit 4 family.</text>
</comment>
<feature type="transmembrane region" description="Helical" evidence="8">
    <location>
        <begin position="166"/>
        <end position="186"/>
    </location>
</feature>
<dbReference type="PANTHER" id="PTHR43507:SF1">
    <property type="entry name" value="NADH-UBIQUINONE OXIDOREDUCTASE CHAIN 4"/>
    <property type="match status" value="1"/>
</dbReference>
<dbReference type="Pfam" id="PF00361">
    <property type="entry name" value="Proton_antipo_M"/>
    <property type="match status" value="1"/>
</dbReference>
<feature type="transmembrane region" description="Helical" evidence="8">
    <location>
        <begin position="252"/>
        <end position="272"/>
    </location>
</feature>
<dbReference type="Proteomes" id="UP000529417">
    <property type="component" value="Unassembled WGS sequence"/>
</dbReference>
<sequence>MLNLLSIITFTPLLAAAIMALFLRGNDEATDTNAKWLAFIATVATFLFSLILLFGFDPQDTGFQFVEERDWIMGLTYKMGVDGISILFVMLTTFLMPITIAACWTVTHRVKEYMIAFLVLETLMIGVFTALDLVLFYLFFEAGLIPMFLIIGIWGGKERIYAAFKFFLYTFLGSVLMLVAMIAMYVDAGTTDIPTLLTHEFSAGTITLAGWQIVGGAQTLMWLAFFASFAVKMPMWPVHTWLPDAHVQAPTAGSVILAAVLLKMGGYGFLRFSLPMFPVASDLLAPLVLWLSAIAIVYTSLVALMQTDMKKLIAYSSVAHMGFVTMGIFAANQQGIDGAIFQMISHGFISGALFLGVGVIYDRMHTREIAAYGGLINRMPVYAAVFLLFTMANVGLPGTSGFVGEFLTFLAVFQVNTWVALFAATGVILSAGYALWLYRRVVMGEMIKNSLKSITDMDRREKAMMAPLVVMTLLLGVYPAAVTDIIGPSVTALVDGHVAALAAYEATTDAAVRLAQN</sequence>
<feature type="transmembrane region" description="Helical" evidence="8">
    <location>
        <begin position="463"/>
        <end position="481"/>
    </location>
</feature>
<dbReference type="GO" id="GO:0008137">
    <property type="term" value="F:NADH dehydrogenase (ubiquinone) activity"/>
    <property type="evidence" value="ECO:0007669"/>
    <property type="project" value="InterPro"/>
</dbReference>
<dbReference type="InterPro" id="IPR003918">
    <property type="entry name" value="NADH_UbQ_OxRdtase"/>
</dbReference>
<keyword evidence="10" id="KW-0560">Oxidoreductase</keyword>
<name>A0A7Z0HXB9_9RHOB</name>
<comment type="function">
    <text evidence="1">NDH-1 shuttles electrons from NADH, via FMN and iron-sulfur (Fe-S) centers, to quinones in the respiratory chain. The immediate electron acceptor for the enzyme in this species is believed to be ubiquinone. Couples the redox reaction to proton translocation (for every two electrons transferred, four hydrogen ions are translocated across the cytoplasmic membrane), and thus conserves the redox energy in a proton gradient.</text>
</comment>
<dbReference type="PANTHER" id="PTHR43507">
    <property type="entry name" value="NADH-UBIQUINONE OXIDOREDUCTASE CHAIN 4"/>
    <property type="match status" value="1"/>
</dbReference>
<feature type="transmembrane region" description="Helical" evidence="8">
    <location>
        <begin position="343"/>
        <end position="361"/>
    </location>
</feature>
<feature type="transmembrane region" description="Helical" evidence="8">
    <location>
        <begin position="113"/>
        <end position="131"/>
    </location>
</feature>
<feature type="transmembrane region" description="Helical" evidence="8">
    <location>
        <begin position="137"/>
        <end position="154"/>
    </location>
</feature>
<feature type="transmembrane region" description="Helical" evidence="8">
    <location>
        <begin position="418"/>
        <end position="438"/>
    </location>
</feature>
<reference evidence="10 11" key="1">
    <citation type="journal article" date="2000" name="Arch. Microbiol.">
        <title>Rhodobaca bogoriensis gen. nov. and sp. nov., an alkaliphilic purple nonsulfur bacterium from African Rift Valley soda lakes.</title>
        <authorList>
            <person name="Milford A.D."/>
            <person name="Achenbach L.A."/>
            <person name="Jung D.O."/>
            <person name="Madigan M.T."/>
        </authorList>
    </citation>
    <scope>NUCLEOTIDE SEQUENCE [LARGE SCALE GENOMIC DNA]</scope>
    <source>
        <strain evidence="10 11">2376</strain>
    </source>
</reference>
<dbReference type="GO" id="GO:0015990">
    <property type="term" value="P:electron transport coupled proton transport"/>
    <property type="evidence" value="ECO:0007669"/>
    <property type="project" value="TreeGrafter"/>
</dbReference>
<evidence type="ECO:0000256" key="4">
    <source>
        <dbReference type="ARBA" id="ARBA00022692"/>
    </source>
</evidence>
<feature type="transmembrane region" description="Helical" evidence="8">
    <location>
        <begin position="381"/>
        <end position="398"/>
    </location>
</feature>
<evidence type="ECO:0000256" key="5">
    <source>
        <dbReference type="ARBA" id="ARBA00022989"/>
    </source>
</evidence>
<evidence type="ECO:0000256" key="7">
    <source>
        <dbReference type="RuleBase" id="RU000320"/>
    </source>
</evidence>
<dbReference type="NCBIfam" id="NF004499">
    <property type="entry name" value="PRK05846.1-3"/>
    <property type="match status" value="1"/>
</dbReference>
<dbReference type="EMBL" id="JACBXS010000002">
    <property type="protein sequence ID" value="NYS23579.1"/>
    <property type="molecule type" value="Genomic_DNA"/>
</dbReference>
<evidence type="ECO:0000313" key="10">
    <source>
        <dbReference type="EMBL" id="NYS23579.1"/>
    </source>
</evidence>
<dbReference type="EC" id="1.6.5.11" evidence="10"/>
<comment type="subcellular location">
    <subcellularLocation>
        <location evidence="2">Endomembrane system</location>
        <topology evidence="2">Multi-pass membrane protein</topology>
    </subcellularLocation>
    <subcellularLocation>
        <location evidence="7">Membrane</location>
        <topology evidence="7">Multi-pass membrane protein</topology>
    </subcellularLocation>
</comment>
<dbReference type="RefSeq" id="WP_179904287.1">
    <property type="nucleotide sequence ID" value="NZ_JACBXS010000002.1"/>
</dbReference>
<dbReference type="GO" id="GO:0003954">
    <property type="term" value="F:NADH dehydrogenase activity"/>
    <property type="evidence" value="ECO:0007669"/>
    <property type="project" value="TreeGrafter"/>
</dbReference>
<dbReference type="PRINTS" id="PR01437">
    <property type="entry name" value="NUOXDRDTASE4"/>
</dbReference>
<feature type="domain" description="NADH:quinone oxidoreductase/Mrp antiporter transmembrane" evidence="9">
    <location>
        <begin position="130"/>
        <end position="427"/>
    </location>
</feature>
<evidence type="ECO:0000313" key="11">
    <source>
        <dbReference type="Proteomes" id="UP000529417"/>
    </source>
</evidence>
<feature type="transmembrane region" description="Helical" evidence="8">
    <location>
        <begin position="6"/>
        <end position="24"/>
    </location>
</feature>
<protein>
    <submittedName>
        <fullName evidence="10">NADH-quinone oxidoreductase subunit M</fullName>
        <ecNumber evidence="10">1.6.5.11</ecNumber>
    </submittedName>
</protein>
<evidence type="ECO:0000256" key="3">
    <source>
        <dbReference type="ARBA" id="ARBA00009025"/>
    </source>
</evidence>
<dbReference type="GO" id="GO:0012505">
    <property type="term" value="C:endomembrane system"/>
    <property type="evidence" value="ECO:0007669"/>
    <property type="project" value="UniProtKB-SubCell"/>
</dbReference>
<dbReference type="GO" id="GO:0042773">
    <property type="term" value="P:ATP synthesis coupled electron transport"/>
    <property type="evidence" value="ECO:0007669"/>
    <property type="project" value="InterPro"/>
</dbReference>
<evidence type="ECO:0000256" key="8">
    <source>
        <dbReference type="SAM" id="Phobius"/>
    </source>
</evidence>
<feature type="transmembrane region" description="Helical" evidence="8">
    <location>
        <begin position="83"/>
        <end position="106"/>
    </location>
</feature>
<dbReference type="NCBIfam" id="NF004501">
    <property type="entry name" value="PRK05846.1-5"/>
    <property type="match status" value="1"/>
</dbReference>
<evidence type="ECO:0000256" key="1">
    <source>
        <dbReference type="ARBA" id="ARBA00002378"/>
    </source>
</evidence>
<dbReference type="GO" id="GO:0016020">
    <property type="term" value="C:membrane"/>
    <property type="evidence" value="ECO:0007669"/>
    <property type="project" value="UniProtKB-SubCell"/>
</dbReference>
<dbReference type="InterPro" id="IPR001750">
    <property type="entry name" value="ND/Mrp_TM"/>
</dbReference>
<feature type="transmembrane region" description="Helical" evidence="8">
    <location>
        <begin position="36"/>
        <end position="56"/>
    </location>
</feature>
<evidence type="ECO:0000259" key="9">
    <source>
        <dbReference type="Pfam" id="PF00361"/>
    </source>
</evidence>
<proteinExistence type="inferred from homology"/>
<comment type="caution">
    <text evidence="10">The sequence shown here is derived from an EMBL/GenBank/DDBJ whole genome shotgun (WGS) entry which is preliminary data.</text>
</comment>
<organism evidence="10 11">
    <name type="scientific">Rhabdonatronobacter sediminivivens</name>
    <dbReference type="NCBI Taxonomy" id="2743469"/>
    <lineage>
        <taxon>Bacteria</taxon>
        <taxon>Pseudomonadati</taxon>
        <taxon>Pseudomonadota</taxon>
        <taxon>Alphaproteobacteria</taxon>
        <taxon>Rhodobacterales</taxon>
        <taxon>Paracoccaceae</taxon>
        <taxon>Rhabdonatronobacter</taxon>
    </lineage>
</organism>
<accession>A0A7Z0HXB9</accession>
<keyword evidence="11" id="KW-1185">Reference proteome</keyword>
<dbReference type="AlphaFoldDB" id="A0A7Z0HXB9"/>
<gene>
    <name evidence="10" type="ORF">HUK65_01140</name>
</gene>
<keyword evidence="4 7" id="KW-0812">Transmembrane</keyword>
<dbReference type="GO" id="GO:0048039">
    <property type="term" value="F:ubiquinone binding"/>
    <property type="evidence" value="ECO:0007669"/>
    <property type="project" value="TreeGrafter"/>
</dbReference>
<feature type="transmembrane region" description="Helical" evidence="8">
    <location>
        <begin position="284"/>
        <end position="305"/>
    </location>
</feature>
<dbReference type="InterPro" id="IPR010227">
    <property type="entry name" value="NADH_Q_OxRdtase_chainM/4"/>
</dbReference>
<evidence type="ECO:0000256" key="2">
    <source>
        <dbReference type="ARBA" id="ARBA00004127"/>
    </source>
</evidence>
<dbReference type="NCBIfam" id="TIGR01972">
    <property type="entry name" value="NDH_I_M"/>
    <property type="match status" value="1"/>
</dbReference>
<feature type="transmembrane region" description="Helical" evidence="8">
    <location>
        <begin position="312"/>
        <end position="331"/>
    </location>
</feature>
<evidence type="ECO:0000256" key="6">
    <source>
        <dbReference type="ARBA" id="ARBA00023136"/>
    </source>
</evidence>
<keyword evidence="5 8" id="KW-1133">Transmembrane helix</keyword>
<keyword evidence="6 8" id="KW-0472">Membrane</keyword>
<feature type="transmembrane region" description="Helical" evidence="8">
    <location>
        <begin position="206"/>
        <end position="231"/>
    </location>
</feature>